<dbReference type="SUPFAM" id="SSF50630">
    <property type="entry name" value="Acid proteases"/>
    <property type="match status" value="1"/>
</dbReference>
<feature type="chain" id="PRO_5025005433" evidence="1">
    <location>
        <begin position="25"/>
        <end position="171"/>
    </location>
</feature>
<feature type="signal peptide" evidence="1">
    <location>
        <begin position="1"/>
        <end position="24"/>
    </location>
</feature>
<dbReference type="Gene3D" id="2.40.70.10">
    <property type="entry name" value="Acid Proteases"/>
    <property type="match status" value="1"/>
</dbReference>
<dbReference type="PANTHER" id="PTHR38037:SF2">
    <property type="entry name" value="ATP-DEPENDENT ZINC PROTEASE DOMAIN-CONTAINING PROTEIN-RELATED"/>
    <property type="match status" value="1"/>
</dbReference>
<keyword evidence="3" id="KW-0378">Hydrolase</keyword>
<evidence type="ECO:0000259" key="2">
    <source>
        <dbReference type="Pfam" id="PF05618"/>
    </source>
</evidence>
<gene>
    <name evidence="3" type="ORF">PMYSY11_0376</name>
</gene>
<dbReference type="GO" id="GO:0006508">
    <property type="term" value="P:proteolysis"/>
    <property type="evidence" value="ECO:0007669"/>
    <property type="project" value="UniProtKB-KW"/>
</dbReference>
<keyword evidence="3" id="KW-0645">Protease</keyword>
<dbReference type="InterPro" id="IPR008503">
    <property type="entry name" value="Asp_endopeptidase"/>
</dbReference>
<protein>
    <submittedName>
        <fullName evidence="3">ATP-dependent Zn protease</fullName>
    </submittedName>
</protein>
<dbReference type="AlphaFoldDB" id="A0A653DYC7"/>
<dbReference type="PANTHER" id="PTHR38037">
    <property type="entry name" value="ZN_PROTEASE DOMAIN-CONTAINING PROTEIN"/>
    <property type="match status" value="1"/>
</dbReference>
<keyword evidence="1" id="KW-0732">Signal</keyword>
<dbReference type="RefSeq" id="WP_150547409.1">
    <property type="nucleotide sequence ID" value="NZ_LR215729.2"/>
</dbReference>
<accession>A0A653DYC7</accession>
<dbReference type="GO" id="GO:0008233">
    <property type="term" value="F:peptidase activity"/>
    <property type="evidence" value="ECO:0007669"/>
    <property type="project" value="UniProtKB-KW"/>
</dbReference>
<proteinExistence type="predicted"/>
<evidence type="ECO:0000256" key="1">
    <source>
        <dbReference type="SAM" id="SignalP"/>
    </source>
</evidence>
<dbReference type="EMBL" id="LR215729">
    <property type="protein sequence ID" value="VEV95423.1"/>
    <property type="molecule type" value="Genomic_DNA"/>
</dbReference>
<sequence length="171" mass="19012">MQVARCFRFALIALGIGSVFPALAGEAQSKTFGWIEEAIIEPEAITVKAKLDTGAKTSSMDAKELETFKKDGEDWVRFMVELKDANTGEVSNSPVERRVVRRIKVRGAGGQESRPVVMMKICIGNEVYDEQFSLKNRGKMNYPVLIGRRTLEHLGAVDVSQTFTTKPKCKL</sequence>
<feature type="domain" description="Retropepsin-like aspartic endopeptidase" evidence="2">
    <location>
        <begin position="32"/>
        <end position="166"/>
    </location>
</feature>
<dbReference type="Pfam" id="PF05618">
    <property type="entry name" value="Zn_protease"/>
    <property type="match status" value="1"/>
</dbReference>
<evidence type="ECO:0000313" key="3">
    <source>
        <dbReference type="EMBL" id="VEV95423.1"/>
    </source>
</evidence>
<name>A0A653DYC7_9PSED</name>
<dbReference type="InterPro" id="IPR021109">
    <property type="entry name" value="Peptidase_aspartic_dom_sf"/>
</dbReference>
<organism evidence="3">
    <name type="scientific">Pseudomonas marincola</name>
    <dbReference type="NCBI Taxonomy" id="437900"/>
    <lineage>
        <taxon>Bacteria</taxon>
        <taxon>Pseudomonadati</taxon>
        <taxon>Pseudomonadota</taxon>
        <taxon>Gammaproteobacteria</taxon>
        <taxon>Pseudomonadales</taxon>
        <taxon>Pseudomonadaceae</taxon>
        <taxon>Pseudomonas</taxon>
    </lineage>
</organism>
<reference evidence="3" key="1">
    <citation type="submission" date="2019-02" db="EMBL/GenBank/DDBJ databases">
        <authorList>
            <consortium name="Genoscope - CEA"/>
            <person name="William W."/>
        </authorList>
    </citation>
    <scope>NUCLEOTIDE SEQUENCE [LARGE SCALE GENOMIC DNA]</scope>
    <source>
        <strain evidence="3">YSy11</strain>
    </source>
</reference>